<accession>A0A6M3ZWU1</accession>
<gene>
    <name evidence="2" type="ORF">C798_23595</name>
</gene>
<feature type="coiled-coil region" evidence="1">
    <location>
        <begin position="97"/>
        <end position="138"/>
    </location>
</feature>
<reference evidence="2 3" key="1">
    <citation type="journal article" date="2012" name="J. Bacteriol.">
        <title>Genome sequence of the pathogenic Herbaspirillum seropedicae strain Os34, isolated from rice roots.</title>
        <authorList>
            <person name="Ye W."/>
            <person name="Ye S."/>
            <person name="Liu J."/>
            <person name="Chang S."/>
            <person name="Chen M."/>
            <person name="Zhu B."/>
            <person name="Guo L."/>
            <person name="An Q."/>
        </authorList>
    </citation>
    <scope>NUCLEOTIDE SEQUENCE [LARGE SCALE GENOMIC DNA]</scope>
    <source>
        <strain evidence="2 3">Os34</strain>
    </source>
</reference>
<dbReference type="Proteomes" id="UP000501648">
    <property type="component" value="Chromosome"/>
</dbReference>
<protein>
    <submittedName>
        <fullName evidence="2">Uncharacterized protein</fullName>
    </submittedName>
</protein>
<dbReference type="EMBL" id="CP008956">
    <property type="protein sequence ID" value="QJQ03104.1"/>
    <property type="molecule type" value="Genomic_DNA"/>
</dbReference>
<sequence>MNSQQIEQLFAPGPEDGPAARKYLESAKRLAFNEPVILKKGSPVNHINVAKEAGNHPTALKPDRYPAVIRKIEAYVELTKGQDSKRRVIGAKVKEAKLTLKEEVATLKTQLSESQSKLLSAERKLMESLQDIADLQAELDELKPPPSSLRP</sequence>
<evidence type="ECO:0000256" key="1">
    <source>
        <dbReference type="SAM" id="Coils"/>
    </source>
</evidence>
<dbReference type="AlphaFoldDB" id="A0A6M3ZWU1"/>
<organism evidence="2 3">
    <name type="scientific">Herbaspirillum rubrisubalbicans Os34</name>
    <dbReference type="NCBI Taxonomy" id="1235827"/>
    <lineage>
        <taxon>Bacteria</taxon>
        <taxon>Pseudomonadati</taxon>
        <taxon>Pseudomonadota</taxon>
        <taxon>Betaproteobacteria</taxon>
        <taxon>Burkholderiales</taxon>
        <taxon>Oxalobacteraceae</taxon>
        <taxon>Herbaspirillum</taxon>
    </lineage>
</organism>
<evidence type="ECO:0000313" key="2">
    <source>
        <dbReference type="EMBL" id="QJQ03104.1"/>
    </source>
</evidence>
<evidence type="ECO:0000313" key="3">
    <source>
        <dbReference type="Proteomes" id="UP000501648"/>
    </source>
</evidence>
<dbReference type="RefSeq" id="WP_017454891.1">
    <property type="nucleotide sequence ID" value="NZ_CP008956.1"/>
</dbReference>
<name>A0A6M3ZWU1_9BURK</name>
<proteinExistence type="predicted"/>
<dbReference type="SUPFAM" id="SSF90257">
    <property type="entry name" value="Myosin rod fragments"/>
    <property type="match status" value="1"/>
</dbReference>
<keyword evidence="1" id="KW-0175">Coiled coil</keyword>